<dbReference type="AlphaFoldDB" id="A0A6M0IHC0"/>
<dbReference type="Proteomes" id="UP000477386">
    <property type="component" value="Unassembled WGS sequence"/>
</dbReference>
<comment type="caution">
    <text evidence="1">The sequence shown here is derived from an EMBL/GenBank/DDBJ whole genome shotgun (WGS) entry which is preliminary data.</text>
</comment>
<reference evidence="1 2" key="1">
    <citation type="submission" date="2020-02" db="EMBL/GenBank/DDBJ databases">
        <title>Draft genome sequence of two Spirosoma agri KCTC 52727 and Spirosoma terrae KCTC 52035.</title>
        <authorList>
            <person name="Rojas J."/>
            <person name="Ambika Manirajan B."/>
            <person name="Ratering S."/>
            <person name="Suarez C."/>
            <person name="Schnell S."/>
        </authorList>
    </citation>
    <scope>NUCLEOTIDE SEQUENCE [LARGE SCALE GENOMIC DNA]</scope>
    <source>
        <strain evidence="1 2">KCTC 52727</strain>
    </source>
</reference>
<evidence type="ECO:0000313" key="2">
    <source>
        <dbReference type="Proteomes" id="UP000477386"/>
    </source>
</evidence>
<keyword evidence="2" id="KW-1185">Reference proteome</keyword>
<sequence length="136" mass="15178">MRSRLLLCLVLVSAACQQSDPVSPDTLTGRWVERTMRQDTLSFNIDHTGSPLPDWLTVNRGKERNATGDLLPKIGSGIYSYQVQGNRIFVRSMLSSSSLSADYAIDRKGDLLTVDNFFELGFRQSPTATRTLVRLP</sequence>
<accession>A0A6M0IHC0</accession>
<name>A0A6M0IHC0_9BACT</name>
<dbReference type="PROSITE" id="PS51257">
    <property type="entry name" value="PROKAR_LIPOPROTEIN"/>
    <property type="match status" value="1"/>
</dbReference>
<proteinExistence type="predicted"/>
<dbReference type="RefSeq" id="WP_164038092.1">
    <property type="nucleotide sequence ID" value="NZ_JAAGNZ010000001.1"/>
</dbReference>
<protein>
    <recommendedName>
        <fullName evidence="3">Lipocalin-like domain-containing protein</fullName>
    </recommendedName>
</protein>
<evidence type="ECO:0000313" key="1">
    <source>
        <dbReference type="EMBL" id="NEU67676.1"/>
    </source>
</evidence>
<gene>
    <name evidence="1" type="ORF">GK091_12360</name>
</gene>
<evidence type="ECO:0008006" key="3">
    <source>
        <dbReference type="Google" id="ProtNLM"/>
    </source>
</evidence>
<organism evidence="1 2">
    <name type="scientific">Spirosoma agri</name>
    <dbReference type="NCBI Taxonomy" id="1987381"/>
    <lineage>
        <taxon>Bacteria</taxon>
        <taxon>Pseudomonadati</taxon>
        <taxon>Bacteroidota</taxon>
        <taxon>Cytophagia</taxon>
        <taxon>Cytophagales</taxon>
        <taxon>Cytophagaceae</taxon>
        <taxon>Spirosoma</taxon>
    </lineage>
</organism>
<dbReference type="EMBL" id="JAAGNZ010000001">
    <property type="protein sequence ID" value="NEU67676.1"/>
    <property type="molecule type" value="Genomic_DNA"/>
</dbReference>